<keyword evidence="1" id="KW-1133">Transmembrane helix</keyword>
<organism evidence="2 3">
    <name type="scientific">Amycolatopsis saalfeldensis</name>
    <dbReference type="NCBI Taxonomy" id="394193"/>
    <lineage>
        <taxon>Bacteria</taxon>
        <taxon>Bacillati</taxon>
        <taxon>Actinomycetota</taxon>
        <taxon>Actinomycetes</taxon>
        <taxon>Pseudonocardiales</taxon>
        <taxon>Pseudonocardiaceae</taxon>
        <taxon>Amycolatopsis</taxon>
    </lineage>
</organism>
<keyword evidence="3" id="KW-1185">Reference proteome</keyword>
<evidence type="ECO:0000313" key="2">
    <source>
        <dbReference type="EMBL" id="SEP47869.1"/>
    </source>
</evidence>
<dbReference type="Proteomes" id="UP000198582">
    <property type="component" value="Unassembled WGS sequence"/>
</dbReference>
<evidence type="ECO:0000256" key="1">
    <source>
        <dbReference type="SAM" id="Phobius"/>
    </source>
</evidence>
<feature type="transmembrane region" description="Helical" evidence="1">
    <location>
        <begin position="7"/>
        <end position="30"/>
    </location>
</feature>
<protein>
    <submittedName>
        <fullName evidence="2">Uncharacterized protein</fullName>
    </submittedName>
</protein>
<dbReference type="EMBL" id="FOEF01000011">
    <property type="protein sequence ID" value="SEP47869.1"/>
    <property type="molecule type" value="Genomic_DNA"/>
</dbReference>
<reference evidence="3" key="1">
    <citation type="submission" date="2016-10" db="EMBL/GenBank/DDBJ databases">
        <authorList>
            <person name="Varghese N."/>
            <person name="Submissions S."/>
        </authorList>
    </citation>
    <scope>NUCLEOTIDE SEQUENCE [LARGE SCALE GENOMIC DNA]</scope>
    <source>
        <strain evidence="3">DSM 44993</strain>
    </source>
</reference>
<dbReference type="AlphaFoldDB" id="A0A1H8Y6V8"/>
<evidence type="ECO:0000313" key="3">
    <source>
        <dbReference type="Proteomes" id="UP000198582"/>
    </source>
</evidence>
<sequence>MDINWGALGEVFVVALVAAVVLTTLFAYGIRGLSERESAKEQGGTGTVQLTGSVVCFAVCAAVVAYGIYLIVA</sequence>
<name>A0A1H8Y6V8_9PSEU</name>
<dbReference type="RefSeq" id="WP_091620426.1">
    <property type="nucleotide sequence ID" value="NZ_FOEF01000011.1"/>
</dbReference>
<keyword evidence="1" id="KW-0812">Transmembrane</keyword>
<feature type="transmembrane region" description="Helical" evidence="1">
    <location>
        <begin position="50"/>
        <end position="72"/>
    </location>
</feature>
<proteinExistence type="predicted"/>
<dbReference type="STRING" id="394193.SAMN04489732_111231"/>
<accession>A0A1H8Y6V8</accession>
<keyword evidence="1" id="KW-0472">Membrane</keyword>
<gene>
    <name evidence="2" type="ORF">SAMN04489732_111231</name>
</gene>